<evidence type="ECO:0000313" key="1">
    <source>
        <dbReference type="EMBL" id="KAH6608517.1"/>
    </source>
</evidence>
<dbReference type="InterPro" id="IPR022025">
    <property type="entry name" value="Amidoligase_2"/>
</dbReference>
<gene>
    <name evidence="1" type="ORF">Trco_001863</name>
</gene>
<name>A0A9P8QTZ8_9HYPO</name>
<organism evidence="1 2">
    <name type="scientific">Trichoderma cornu-damae</name>
    <dbReference type="NCBI Taxonomy" id="654480"/>
    <lineage>
        <taxon>Eukaryota</taxon>
        <taxon>Fungi</taxon>
        <taxon>Dikarya</taxon>
        <taxon>Ascomycota</taxon>
        <taxon>Pezizomycotina</taxon>
        <taxon>Sordariomycetes</taxon>
        <taxon>Hypocreomycetidae</taxon>
        <taxon>Hypocreales</taxon>
        <taxon>Hypocreaceae</taxon>
        <taxon>Trichoderma</taxon>
    </lineage>
</organism>
<dbReference type="Proteomes" id="UP000827724">
    <property type="component" value="Unassembled WGS sequence"/>
</dbReference>
<dbReference type="EMBL" id="JAIWOZ010000002">
    <property type="protein sequence ID" value="KAH6608517.1"/>
    <property type="molecule type" value="Genomic_DNA"/>
</dbReference>
<keyword evidence="2" id="KW-1185">Reference proteome</keyword>
<dbReference type="OrthoDB" id="412402at2759"/>
<reference evidence="1" key="1">
    <citation type="submission" date="2021-08" db="EMBL/GenBank/DDBJ databases">
        <title>Chromosome-Level Trichoderma cornu-damae using Hi-C Data.</title>
        <authorList>
            <person name="Kim C.S."/>
        </authorList>
    </citation>
    <scope>NUCLEOTIDE SEQUENCE</scope>
    <source>
        <strain evidence="1">KA19-0412C</strain>
    </source>
</reference>
<dbReference type="Pfam" id="PF12224">
    <property type="entry name" value="Amidoligase_2"/>
    <property type="match status" value="1"/>
</dbReference>
<sequence length="434" mass="48278">MPGASSKPTRPRLEIITFGWEMEVLLRTKEEETVGGIDLTDQKLREFASDIAALVPDLPVAAECSHVPSKTCAVCKDASSEFRSTGLRVFTPAKPMFQPEGGVSEYLYFFFMSEFVSTPKAKAGEAAAYCFEIASPILDSRELEAGLPRTAKIVSALRNSKLGITAHTGCGLHFHVGVKSGMTLDIAKKVCTLIMLLEVPLLTAFCPPERISDHYFMPIHRTSWYADDAKAKRHDTASKTPTRELLEHFSVPLERLKPADWNDGNPKRWYTTLNSIWKAKDMCELSNKLCASIGEKSSLFLCVRDESGILQSYIAPDEDSSKFEGTPSTLEFRYPPMSFDIEYVKHWAEIASQVVQTASCGAPAFRQAAANILQELQRDGKEVGSPMWARLLTLLGLGHQIEYWKQQLPRFAAGEPIRFLGSDGFVLPDKQNSR</sequence>
<comment type="caution">
    <text evidence="1">The sequence shown here is derived from an EMBL/GenBank/DDBJ whole genome shotgun (WGS) entry which is preliminary data.</text>
</comment>
<proteinExistence type="predicted"/>
<evidence type="ECO:0000313" key="2">
    <source>
        <dbReference type="Proteomes" id="UP000827724"/>
    </source>
</evidence>
<accession>A0A9P8QTZ8</accession>
<dbReference type="PANTHER" id="PTHR36847:SF1">
    <property type="entry name" value="AMIDOLIGASE ENZYME"/>
    <property type="match status" value="1"/>
</dbReference>
<dbReference type="PANTHER" id="PTHR36847">
    <property type="entry name" value="AMIDOLIGASE ENZYME"/>
    <property type="match status" value="1"/>
</dbReference>
<protein>
    <recommendedName>
        <fullName evidence="3">Amidoligase enzyme</fullName>
    </recommendedName>
</protein>
<evidence type="ECO:0008006" key="3">
    <source>
        <dbReference type="Google" id="ProtNLM"/>
    </source>
</evidence>
<dbReference type="AlphaFoldDB" id="A0A9P8QTZ8"/>